<name>C1N9K9_MICPC</name>
<dbReference type="RefSeq" id="XP_003064304.1">
    <property type="nucleotide sequence ID" value="XM_003064258.1"/>
</dbReference>
<keyword evidence="2" id="KW-1185">Reference proteome</keyword>
<evidence type="ECO:0000313" key="1">
    <source>
        <dbReference type="EMBL" id="EEH51209.1"/>
    </source>
</evidence>
<evidence type="ECO:0000313" key="2">
    <source>
        <dbReference type="Proteomes" id="UP000001876"/>
    </source>
</evidence>
<dbReference type="OrthoDB" id="264917at2759"/>
<dbReference type="eggNOG" id="ENOG502S7HJ">
    <property type="taxonomic scope" value="Eukaryota"/>
</dbReference>
<gene>
    <name evidence="1" type="ORF">MICPUCDRAFT_66448</name>
</gene>
<dbReference type="Proteomes" id="UP000001876">
    <property type="component" value="Unassembled WGS sequence"/>
</dbReference>
<organism evidence="2">
    <name type="scientific">Micromonas pusilla (strain CCMP1545)</name>
    <name type="common">Picoplanktonic green alga</name>
    <dbReference type="NCBI Taxonomy" id="564608"/>
    <lineage>
        <taxon>Eukaryota</taxon>
        <taxon>Viridiplantae</taxon>
        <taxon>Chlorophyta</taxon>
        <taxon>Mamiellophyceae</taxon>
        <taxon>Mamiellales</taxon>
        <taxon>Mamiellaceae</taxon>
        <taxon>Micromonas</taxon>
    </lineage>
</organism>
<protein>
    <submittedName>
        <fullName evidence="1">Predicted protein</fullName>
    </submittedName>
</protein>
<proteinExistence type="predicted"/>
<sequence length="262" mass="28003">MERPSVPGQVLPLVFPADGDPRRSLNGGTFLGADVKVGDTFGMLGQAPSNGQILPNGVEVVVREISVRAAADGGDTKIELVAGRRFKVHGQPFEDAERDDNAPSARVVWIDEDEGAGEQTVEGADPRMIHPEEPARKDATAFDAVARRLASELPALVEEWKDLVRKTDRERTPNHIELVESHLGTMPDPEKHPARLACYVAGLINPIPGMGVAYEIRPALLCAVTVSDMIGVVHGGITSSIRGLKKSAGLDVEDEDDDVGPA</sequence>
<dbReference type="EMBL" id="GG663751">
    <property type="protein sequence ID" value="EEH51209.1"/>
    <property type="molecule type" value="Genomic_DNA"/>
</dbReference>
<dbReference type="OMA" id="IRPALLC"/>
<accession>C1N9K9</accession>
<reference evidence="1 2" key="1">
    <citation type="journal article" date="2009" name="Science">
        <title>Green evolution and dynamic adaptations revealed by genomes of the marine picoeukaryotes Micromonas.</title>
        <authorList>
            <person name="Worden A.Z."/>
            <person name="Lee J.H."/>
            <person name="Mock T."/>
            <person name="Rouze P."/>
            <person name="Simmons M.P."/>
            <person name="Aerts A.L."/>
            <person name="Allen A.E."/>
            <person name="Cuvelier M.L."/>
            <person name="Derelle E."/>
            <person name="Everett M.V."/>
            <person name="Foulon E."/>
            <person name="Grimwood J."/>
            <person name="Gundlach H."/>
            <person name="Henrissat B."/>
            <person name="Napoli C."/>
            <person name="McDonald S.M."/>
            <person name="Parker M.S."/>
            <person name="Rombauts S."/>
            <person name="Salamov A."/>
            <person name="Von Dassow P."/>
            <person name="Badger J.H."/>
            <person name="Coutinho P.M."/>
            <person name="Demir E."/>
            <person name="Dubchak I."/>
            <person name="Gentemann C."/>
            <person name="Eikrem W."/>
            <person name="Gready J.E."/>
            <person name="John U."/>
            <person name="Lanier W."/>
            <person name="Lindquist E.A."/>
            <person name="Lucas S."/>
            <person name="Mayer K.F."/>
            <person name="Moreau H."/>
            <person name="Not F."/>
            <person name="Otillar R."/>
            <person name="Panaud O."/>
            <person name="Pangilinan J."/>
            <person name="Paulsen I."/>
            <person name="Piegu B."/>
            <person name="Poliakov A."/>
            <person name="Robbens S."/>
            <person name="Schmutz J."/>
            <person name="Toulza E."/>
            <person name="Wyss T."/>
            <person name="Zelensky A."/>
            <person name="Zhou K."/>
            <person name="Armbrust E.V."/>
            <person name="Bhattacharya D."/>
            <person name="Goodenough U.W."/>
            <person name="Van de Peer Y."/>
            <person name="Grigoriev I.V."/>
        </authorList>
    </citation>
    <scope>NUCLEOTIDE SEQUENCE [LARGE SCALE GENOMIC DNA]</scope>
    <source>
        <strain evidence="1 2">CCMP1545</strain>
    </source>
</reference>
<dbReference type="KEGG" id="mpp:MICPUCDRAFT_66448"/>
<dbReference type="AlphaFoldDB" id="C1N9K9"/>
<dbReference type="GeneID" id="9689911"/>